<evidence type="ECO:0000313" key="8">
    <source>
        <dbReference type="Proteomes" id="UP000591131"/>
    </source>
</evidence>
<evidence type="ECO:0000256" key="3">
    <source>
        <dbReference type="ARBA" id="ARBA00022741"/>
    </source>
</evidence>
<dbReference type="PANTHER" id="PTHR45630">
    <property type="entry name" value="CATION-TRANSPORTING ATPASE-RELATED"/>
    <property type="match status" value="1"/>
</dbReference>
<dbReference type="PANTHER" id="PTHR45630:SF11">
    <property type="entry name" value="CATION-TRANSPORTING P-TYPE ATPASE N-TERMINAL DOMAIN-CONTAINING PROTEIN"/>
    <property type="match status" value="1"/>
</dbReference>
<dbReference type="InterPro" id="IPR006544">
    <property type="entry name" value="P-type_TPase_V"/>
</dbReference>
<protein>
    <submittedName>
        <fullName evidence="7">Uncharacterized protein</fullName>
    </submittedName>
</protein>
<evidence type="ECO:0000256" key="1">
    <source>
        <dbReference type="ARBA" id="ARBA00004141"/>
    </source>
</evidence>
<dbReference type="AlphaFoldDB" id="A0A7J6KIA7"/>
<evidence type="ECO:0000313" key="7">
    <source>
        <dbReference type="EMBL" id="KAF4647023.1"/>
    </source>
</evidence>
<dbReference type="Proteomes" id="UP000591131">
    <property type="component" value="Unassembled WGS sequence"/>
</dbReference>
<feature type="non-terminal residue" evidence="7">
    <location>
        <position position="191"/>
    </location>
</feature>
<gene>
    <name evidence="7" type="ORF">FOL47_005222</name>
</gene>
<comment type="subcellular location">
    <subcellularLocation>
        <location evidence="1">Membrane</location>
        <topology evidence="1">Multi-pass membrane protein</topology>
    </subcellularLocation>
</comment>
<dbReference type="GO" id="GO:0140358">
    <property type="term" value="F:P-type transmembrane transporter activity"/>
    <property type="evidence" value="ECO:0007669"/>
    <property type="project" value="InterPro"/>
</dbReference>
<keyword evidence="4" id="KW-0067">ATP-binding</keyword>
<evidence type="ECO:0000256" key="2">
    <source>
        <dbReference type="ARBA" id="ARBA00022723"/>
    </source>
</evidence>
<sequence length="191" mass="21832">MAKFYRSVRTKFMLPEPNLSRATHVGIQEVDVLEVSTLKESSRSEVDDRHRVARYFAAIMTKLKKINSMYIRASRRTVVKIQTEGGRKYFEFTCVRFVFDKSRDTFRAVGHSMPTAAMIHNAKRNGGLAQEEAREMKDLTGSNEIAVEVPGIFRSLVNEFADTIYAIQSAGAWVYIVYTTWNIGCVWMAMI</sequence>
<proteinExistence type="predicted"/>
<dbReference type="GO" id="GO:0019829">
    <property type="term" value="F:ATPase-coupled monoatomic cation transmembrane transporter activity"/>
    <property type="evidence" value="ECO:0007669"/>
    <property type="project" value="TreeGrafter"/>
</dbReference>
<accession>A0A7J6KIA7</accession>
<keyword evidence="3" id="KW-0547">Nucleotide-binding</keyword>
<organism evidence="7 8">
    <name type="scientific">Perkinsus chesapeaki</name>
    <name type="common">Clam parasite</name>
    <name type="synonym">Perkinsus andrewsi</name>
    <dbReference type="NCBI Taxonomy" id="330153"/>
    <lineage>
        <taxon>Eukaryota</taxon>
        <taxon>Sar</taxon>
        <taxon>Alveolata</taxon>
        <taxon>Perkinsozoa</taxon>
        <taxon>Perkinsea</taxon>
        <taxon>Perkinsida</taxon>
        <taxon>Perkinsidae</taxon>
        <taxon>Perkinsus</taxon>
    </lineage>
</organism>
<keyword evidence="8" id="KW-1185">Reference proteome</keyword>
<dbReference type="EMBL" id="JAAPAO010002911">
    <property type="protein sequence ID" value="KAF4647023.1"/>
    <property type="molecule type" value="Genomic_DNA"/>
</dbReference>
<keyword evidence="2" id="KW-0479">Metal-binding</keyword>
<dbReference type="GO" id="GO:0046872">
    <property type="term" value="F:metal ion binding"/>
    <property type="evidence" value="ECO:0007669"/>
    <property type="project" value="UniProtKB-KW"/>
</dbReference>
<dbReference type="GO" id="GO:0016020">
    <property type="term" value="C:membrane"/>
    <property type="evidence" value="ECO:0007669"/>
    <property type="project" value="UniProtKB-SubCell"/>
</dbReference>
<name>A0A7J6KIA7_PERCH</name>
<keyword evidence="5" id="KW-0460">Magnesium</keyword>
<reference evidence="7 8" key="1">
    <citation type="submission" date="2020-04" db="EMBL/GenBank/DDBJ databases">
        <title>Perkinsus chesapeaki whole genome sequence.</title>
        <authorList>
            <person name="Bogema D.R."/>
        </authorList>
    </citation>
    <scope>NUCLEOTIDE SEQUENCE [LARGE SCALE GENOMIC DNA]</scope>
    <source>
        <strain evidence="7">ATCC PRA-425</strain>
    </source>
</reference>
<evidence type="ECO:0000256" key="4">
    <source>
        <dbReference type="ARBA" id="ARBA00022840"/>
    </source>
</evidence>
<evidence type="ECO:0000256" key="6">
    <source>
        <dbReference type="ARBA" id="ARBA00022967"/>
    </source>
</evidence>
<dbReference type="GO" id="GO:0005524">
    <property type="term" value="F:ATP binding"/>
    <property type="evidence" value="ECO:0007669"/>
    <property type="project" value="UniProtKB-KW"/>
</dbReference>
<evidence type="ECO:0000256" key="5">
    <source>
        <dbReference type="ARBA" id="ARBA00022842"/>
    </source>
</evidence>
<comment type="caution">
    <text evidence="7">The sequence shown here is derived from an EMBL/GenBank/DDBJ whole genome shotgun (WGS) entry which is preliminary data.</text>
</comment>
<keyword evidence="6" id="KW-1278">Translocase</keyword>